<evidence type="ECO:0000313" key="5">
    <source>
        <dbReference type="Proteomes" id="UP000466445"/>
    </source>
</evidence>
<dbReference type="SUPFAM" id="SSF50630">
    <property type="entry name" value="Acid proteases"/>
    <property type="match status" value="1"/>
</dbReference>
<dbReference type="GO" id="GO:0004190">
    <property type="term" value="F:aspartic-type endopeptidase activity"/>
    <property type="evidence" value="ECO:0007669"/>
    <property type="project" value="InterPro"/>
</dbReference>
<feature type="region of interest" description="Disordered" evidence="1">
    <location>
        <begin position="54"/>
        <end position="104"/>
    </location>
</feature>
<evidence type="ECO:0000313" key="4">
    <source>
        <dbReference type="EMBL" id="BBY60582.1"/>
    </source>
</evidence>
<sequence>MEQQQTVNLRMGRRPANMPGEQDLCTRRPVVFGGWLAAGAIALGLGAALSTGCGTAQADTATSGNTGSAGVHQSHSGLGSDRRTTANGPLGARPASAAAATAVRGQINPVKRPAAGMKPAAVSASQHAAPATVVPAAQESATSSASVPLHIYGDTEPLVDVSVGGGPAKPVLVDTGSEGLVVGLGNIGLLHLFSMGLPTGLGVSAYSGGLTYLYATFKTTVNFGNGIVTKPTSVDVALLSYPGSFESFAAGNGATGILGIGPNATGPGPSSVISALPGDLSDGVLIDEPDGVLVFGPNPKTARVSVSGAPNTQLQVKVGSGSLQPVSAIIDSGGVYGTVPSSIAPNVPVGTVIWVYSADGQTLLYTYTTDATNTPTVTSDDLLNTGYEAFVQQPVYISYSPTAVGTTIFDYR</sequence>
<feature type="compositionally biased region" description="Polar residues" evidence="1">
    <location>
        <begin position="57"/>
        <end position="77"/>
    </location>
</feature>
<evidence type="ECO:0000259" key="2">
    <source>
        <dbReference type="Pfam" id="PF20729"/>
    </source>
</evidence>
<keyword evidence="5" id="KW-1185">Reference proteome</keyword>
<feature type="domain" description="PE cleavage protein A C-terminal" evidence="2">
    <location>
        <begin position="145"/>
        <end position="407"/>
    </location>
</feature>
<dbReference type="Proteomes" id="UP000466445">
    <property type="component" value="Chromosome"/>
</dbReference>
<dbReference type="NCBIfam" id="NF038019">
    <property type="entry name" value="PE_process_PecA"/>
    <property type="match status" value="1"/>
</dbReference>
<feature type="region of interest" description="Disordered" evidence="1">
    <location>
        <begin position="1"/>
        <end position="22"/>
    </location>
</feature>
<gene>
    <name evidence="3" type="ORF">MSAR_36490</name>
    <name evidence="4" type="ORF">MSAR_37180</name>
</gene>
<dbReference type="Gene3D" id="2.40.70.10">
    <property type="entry name" value="Acid Proteases"/>
    <property type="match status" value="1"/>
</dbReference>
<dbReference type="KEGG" id="msar:MSAR_36490"/>
<dbReference type="EMBL" id="AP022595">
    <property type="protein sequence ID" value="BBY60582.1"/>
    <property type="molecule type" value="Genomic_DNA"/>
</dbReference>
<accession>A0A7I7SU89</accession>
<dbReference type="InterPro" id="IPR021109">
    <property type="entry name" value="Peptidase_aspartic_dom_sf"/>
</dbReference>
<name>A0A7I7SU89_9MYCO</name>
<dbReference type="Pfam" id="PF20729">
    <property type="entry name" value="PE-PGRS_C"/>
    <property type="match status" value="1"/>
</dbReference>
<organism evidence="4 5">
    <name type="scientific">Mycolicibacterium sarraceniae</name>
    <dbReference type="NCBI Taxonomy" id="1534348"/>
    <lineage>
        <taxon>Bacteria</taxon>
        <taxon>Bacillati</taxon>
        <taxon>Actinomycetota</taxon>
        <taxon>Actinomycetes</taxon>
        <taxon>Mycobacteriales</taxon>
        <taxon>Mycobacteriaceae</taxon>
        <taxon>Mycolicibacterium</taxon>
    </lineage>
</organism>
<feature type="compositionally biased region" description="Low complexity" evidence="1">
    <location>
        <begin position="92"/>
        <end position="102"/>
    </location>
</feature>
<evidence type="ECO:0000256" key="1">
    <source>
        <dbReference type="SAM" id="MobiDB-lite"/>
    </source>
</evidence>
<dbReference type="KEGG" id="msar:MSAR_37180"/>
<dbReference type="EMBL" id="AP022595">
    <property type="protein sequence ID" value="BBY60513.1"/>
    <property type="molecule type" value="Genomic_DNA"/>
</dbReference>
<dbReference type="RefSeq" id="WP_163699121.1">
    <property type="nucleotide sequence ID" value="NZ_AP022595.1"/>
</dbReference>
<dbReference type="AlphaFoldDB" id="A0A7I7SU89"/>
<reference evidence="4 5" key="1">
    <citation type="journal article" date="2019" name="Emerg. Microbes Infect.">
        <title>Comprehensive subspecies identification of 175 nontuberculous mycobacteria species based on 7547 genomic profiles.</title>
        <authorList>
            <person name="Matsumoto Y."/>
            <person name="Kinjo T."/>
            <person name="Motooka D."/>
            <person name="Nabeya D."/>
            <person name="Jung N."/>
            <person name="Uechi K."/>
            <person name="Horii T."/>
            <person name="Iida T."/>
            <person name="Fujita J."/>
            <person name="Nakamura S."/>
        </authorList>
    </citation>
    <scope>NUCLEOTIDE SEQUENCE [LARGE SCALE GENOMIC DNA]</scope>
    <source>
        <strain evidence="4 5">JCM 30395</strain>
    </source>
</reference>
<protein>
    <recommendedName>
        <fullName evidence="2">PE cleavage protein A C-terminal domain-containing protein</fullName>
    </recommendedName>
</protein>
<evidence type="ECO:0000313" key="3">
    <source>
        <dbReference type="EMBL" id="BBY60513.1"/>
    </source>
</evidence>
<reference evidence="4" key="2">
    <citation type="submission" date="2020-02" db="EMBL/GenBank/DDBJ databases">
        <authorList>
            <person name="Matsumoto Y."/>
            <person name="Motooka D."/>
            <person name="Nakamura S."/>
        </authorList>
    </citation>
    <scope>NUCLEOTIDE SEQUENCE</scope>
    <source>
        <strain evidence="4">JCM 30395</strain>
    </source>
</reference>
<proteinExistence type="predicted"/>
<dbReference type="InterPro" id="IPR048054">
    <property type="entry name" value="PecA_C"/>
</dbReference>